<dbReference type="InterPro" id="IPR001789">
    <property type="entry name" value="Sig_transdc_resp-reg_receiver"/>
</dbReference>
<dbReference type="RefSeq" id="WP_100987521.1">
    <property type="nucleotide sequence ID" value="NZ_CP025096.1"/>
</dbReference>
<dbReference type="InterPro" id="IPR052893">
    <property type="entry name" value="TCS_response_regulator"/>
</dbReference>
<dbReference type="KEGG" id="spir:CWM47_08185"/>
<dbReference type="SUPFAM" id="SSF52172">
    <property type="entry name" value="CheY-like"/>
    <property type="match status" value="1"/>
</dbReference>
<dbReference type="InterPro" id="IPR011006">
    <property type="entry name" value="CheY-like_superfamily"/>
</dbReference>
<protein>
    <submittedName>
        <fullName evidence="3">Response regulator</fullName>
    </submittedName>
</protein>
<gene>
    <name evidence="3" type="ORF">CWM47_08185</name>
</gene>
<dbReference type="Pfam" id="PF00072">
    <property type="entry name" value="Response_reg"/>
    <property type="match status" value="1"/>
</dbReference>
<keyword evidence="1" id="KW-0597">Phosphoprotein</keyword>
<dbReference type="Gene3D" id="3.40.50.2300">
    <property type="match status" value="1"/>
</dbReference>
<dbReference type="SMART" id="SM00448">
    <property type="entry name" value="REC"/>
    <property type="match status" value="1"/>
</dbReference>
<dbReference type="OrthoDB" id="958605at2"/>
<reference evidence="3 4" key="1">
    <citation type="submission" date="2017-11" db="EMBL/GenBank/DDBJ databases">
        <title>Taxonomic description and genome sequences of Spirosoma HA7 sp. nov., isolated from pollen microhabitat of Corylus avellana.</title>
        <authorList>
            <person name="Ambika Manirajan B."/>
            <person name="Suarez C."/>
            <person name="Ratering S."/>
            <person name="Geissler-Plaum R."/>
            <person name="Cardinale M."/>
            <person name="Sylvia S."/>
        </authorList>
    </citation>
    <scope>NUCLEOTIDE SEQUENCE [LARGE SCALE GENOMIC DNA]</scope>
    <source>
        <strain evidence="3 4">HA7</strain>
    </source>
</reference>
<evidence type="ECO:0000313" key="3">
    <source>
        <dbReference type="EMBL" id="AUD01800.1"/>
    </source>
</evidence>
<evidence type="ECO:0000313" key="4">
    <source>
        <dbReference type="Proteomes" id="UP000232883"/>
    </source>
</evidence>
<dbReference type="Proteomes" id="UP000232883">
    <property type="component" value="Chromosome"/>
</dbReference>
<organism evidence="3 4">
    <name type="scientific">Spirosoma pollinicola</name>
    <dbReference type="NCBI Taxonomy" id="2057025"/>
    <lineage>
        <taxon>Bacteria</taxon>
        <taxon>Pseudomonadati</taxon>
        <taxon>Bacteroidota</taxon>
        <taxon>Cytophagia</taxon>
        <taxon>Cytophagales</taxon>
        <taxon>Cytophagaceae</taxon>
        <taxon>Spirosoma</taxon>
    </lineage>
</organism>
<name>A0A2K8YVY2_9BACT</name>
<sequence length="160" mass="18775">MKTNDDQSRIKANFSRAKLLIIDDNDDQWMLIRRAMQECLSEVTPIRASTPEQAIDLLSDWQFQEWEIPKLILLDLYLPDSQEGWGLLRQIKTMPSPFNHIPIVMFSSSSSAEDISTAYQLGVSSYVVKPTDFKDWLSYFQEIRSYWWETITLPPIQYTF</sequence>
<dbReference type="PROSITE" id="PS50110">
    <property type="entry name" value="RESPONSE_REGULATORY"/>
    <property type="match status" value="1"/>
</dbReference>
<keyword evidence="4" id="KW-1185">Reference proteome</keyword>
<dbReference type="EMBL" id="CP025096">
    <property type="protein sequence ID" value="AUD01800.1"/>
    <property type="molecule type" value="Genomic_DNA"/>
</dbReference>
<feature type="modified residue" description="4-aspartylphosphate" evidence="1">
    <location>
        <position position="75"/>
    </location>
</feature>
<proteinExistence type="predicted"/>
<dbReference type="GO" id="GO:0000160">
    <property type="term" value="P:phosphorelay signal transduction system"/>
    <property type="evidence" value="ECO:0007669"/>
    <property type="project" value="InterPro"/>
</dbReference>
<dbReference type="AlphaFoldDB" id="A0A2K8YVY2"/>
<dbReference type="PANTHER" id="PTHR44520">
    <property type="entry name" value="RESPONSE REGULATOR RCP1-RELATED"/>
    <property type="match status" value="1"/>
</dbReference>
<evidence type="ECO:0000256" key="1">
    <source>
        <dbReference type="PROSITE-ProRule" id="PRU00169"/>
    </source>
</evidence>
<accession>A0A2K8YVY2</accession>
<evidence type="ECO:0000259" key="2">
    <source>
        <dbReference type="PROSITE" id="PS50110"/>
    </source>
</evidence>
<dbReference type="PANTHER" id="PTHR44520:SF2">
    <property type="entry name" value="RESPONSE REGULATOR RCP1"/>
    <property type="match status" value="1"/>
</dbReference>
<feature type="domain" description="Response regulatory" evidence="2">
    <location>
        <begin position="18"/>
        <end position="144"/>
    </location>
</feature>